<dbReference type="PANTHER" id="PTHR11008:SF9">
    <property type="entry name" value="PROTEIN TAKEOUT-LIKE PROTEIN"/>
    <property type="match status" value="1"/>
</dbReference>
<dbReference type="InterPro" id="IPR038606">
    <property type="entry name" value="To_sf"/>
</dbReference>
<evidence type="ECO:0000313" key="2">
    <source>
        <dbReference type="EMBL" id="KAG0710381.1"/>
    </source>
</evidence>
<sequence>MGFLDLCRASLPLLLLMMMCAVPVHPSQQESVPEAAQQSEEAMAAITAEELKQSIREVLDEYSTISLPGLPTTTFQRGDSVSVSLSLADIYLKGLDDYEMDGPHPGISTISVSLKFHKLSLLVGTYSSSGHIITLPFNGEGPMYIHLHDLKLALSFKWRYKFPDIICAKKNSSTYKFDLRRMETHFENLNAVEGPDLGQVVDIVLPSFGQDIVKLLQVIISTKFDNTIIDLINTFTKCTTESRKDILKTDELMMVIDDVINDLLNGRKNKRFHH</sequence>
<dbReference type="Gene3D" id="3.15.10.30">
    <property type="entry name" value="Haemolymph juvenile hormone binding protein"/>
    <property type="match status" value="1"/>
</dbReference>
<evidence type="ECO:0000256" key="1">
    <source>
        <dbReference type="SAM" id="SignalP"/>
    </source>
</evidence>
<dbReference type="SMART" id="SM00700">
    <property type="entry name" value="JHBP"/>
    <property type="match status" value="1"/>
</dbReference>
<feature type="chain" id="PRO_5035290283" evidence="1">
    <location>
        <begin position="27"/>
        <end position="274"/>
    </location>
</feature>
<dbReference type="Pfam" id="PF06585">
    <property type="entry name" value="JHBP"/>
    <property type="match status" value="1"/>
</dbReference>
<dbReference type="OrthoDB" id="191651at2759"/>
<dbReference type="EMBL" id="JACEEZ010024248">
    <property type="protein sequence ID" value="KAG0710381.1"/>
    <property type="molecule type" value="Genomic_DNA"/>
</dbReference>
<dbReference type="AlphaFoldDB" id="A0A8J4XQ34"/>
<keyword evidence="3" id="KW-1185">Reference proteome</keyword>
<name>A0A8J4XQ34_CHIOP</name>
<proteinExistence type="predicted"/>
<keyword evidence="1" id="KW-0732">Signal</keyword>
<reference evidence="2" key="1">
    <citation type="submission" date="2020-07" db="EMBL/GenBank/DDBJ databases">
        <title>The High-quality genome of the commercially important snow crab, Chionoecetes opilio.</title>
        <authorList>
            <person name="Jeong J.-H."/>
            <person name="Ryu S."/>
        </authorList>
    </citation>
    <scope>NUCLEOTIDE SEQUENCE</scope>
    <source>
        <strain evidence="2">MADBK_172401_WGS</strain>
        <tissue evidence="2">Digestive gland</tissue>
    </source>
</reference>
<dbReference type="PANTHER" id="PTHR11008">
    <property type="entry name" value="PROTEIN TAKEOUT-LIKE PROTEIN"/>
    <property type="match status" value="1"/>
</dbReference>
<dbReference type="Proteomes" id="UP000770661">
    <property type="component" value="Unassembled WGS sequence"/>
</dbReference>
<gene>
    <name evidence="2" type="ORF">GWK47_022956</name>
</gene>
<protein>
    <submittedName>
        <fullName evidence="2">Uncharacterized protein</fullName>
    </submittedName>
</protein>
<organism evidence="2 3">
    <name type="scientific">Chionoecetes opilio</name>
    <name type="common">Atlantic snow crab</name>
    <name type="synonym">Cancer opilio</name>
    <dbReference type="NCBI Taxonomy" id="41210"/>
    <lineage>
        <taxon>Eukaryota</taxon>
        <taxon>Metazoa</taxon>
        <taxon>Ecdysozoa</taxon>
        <taxon>Arthropoda</taxon>
        <taxon>Crustacea</taxon>
        <taxon>Multicrustacea</taxon>
        <taxon>Malacostraca</taxon>
        <taxon>Eumalacostraca</taxon>
        <taxon>Eucarida</taxon>
        <taxon>Decapoda</taxon>
        <taxon>Pleocyemata</taxon>
        <taxon>Brachyura</taxon>
        <taxon>Eubrachyura</taxon>
        <taxon>Majoidea</taxon>
        <taxon>Majidae</taxon>
        <taxon>Chionoecetes</taxon>
    </lineage>
</organism>
<evidence type="ECO:0000313" key="3">
    <source>
        <dbReference type="Proteomes" id="UP000770661"/>
    </source>
</evidence>
<accession>A0A8J4XQ34</accession>
<dbReference type="InterPro" id="IPR010562">
    <property type="entry name" value="Haemolymph_juvenile_hormone-bd"/>
</dbReference>
<comment type="caution">
    <text evidence="2">The sequence shown here is derived from an EMBL/GenBank/DDBJ whole genome shotgun (WGS) entry which is preliminary data.</text>
</comment>
<feature type="signal peptide" evidence="1">
    <location>
        <begin position="1"/>
        <end position="26"/>
    </location>
</feature>